<reference evidence="1 2" key="1">
    <citation type="submission" date="2016-10" db="EMBL/GenBank/DDBJ databases">
        <title>Draft genome sequence of Coniochaeta ligniaria NRRL30616, a lignocellulolytic fungus for bioabatement of inhibitors in plant biomass hydrolysates.</title>
        <authorList>
            <consortium name="DOE Joint Genome Institute"/>
            <person name="Jimenez D.J."/>
            <person name="Hector R.E."/>
            <person name="Riley R."/>
            <person name="Sun H."/>
            <person name="Grigoriev I.V."/>
            <person name="Van Elsas J.D."/>
            <person name="Nichols N.N."/>
        </authorList>
    </citation>
    <scope>NUCLEOTIDE SEQUENCE [LARGE SCALE GENOMIC DNA]</scope>
    <source>
        <strain evidence="1 2">NRRL 30616</strain>
    </source>
</reference>
<evidence type="ECO:0000313" key="2">
    <source>
        <dbReference type="Proteomes" id="UP000182658"/>
    </source>
</evidence>
<sequence>MYTHTIDHMQHHYLHPVFPTFLLVFKLQDTSRDQVTISRTSFAARARCALLAPCNGLPAICCPPKLRAYGETCCRRCVRETSGLEMYFARCRVRLVQSPVTEPLYSVARGCQCHRSMKGRTTLMFAVQKWRLSNDILMSAMMPALHLPGFISAWRGPNAYLSPSYRVVKDERVLRVTSADVFERF</sequence>
<dbReference type="AlphaFoldDB" id="A0A1J7IDR8"/>
<dbReference type="Proteomes" id="UP000182658">
    <property type="component" value="Unassembled WGS sequence"/>
</dbReference>
<accession>A0A1J7IDR8</accession>
<dbReference type="InParanoid" id="A0A1J7IDR8"/>
<organism evidence="1 2">
    <name type="scientific">Coniochaeta ligniaria NRRL 30616</name>
    <dbReference type="NCBI Taxonomy" id="1408157"/>
    <lineage>
        <taxon>Eukaryota</taxon>
        <taxon>Fungi</taxon>
        <taxon>Dikarya</taxon>
        <taxon>Ascomycota</taxon>
        <taxon>Pezizomycotina</taxon>
        <taxon>Sordariomycetes</taxon>
        <taxon>Sordariomycetidae</taxon>
        <taxon>Coniochaetales</taxon>
        <taxon>Coniochaetaceae</taxon>
        <taxon>Coniochaeta</taxon>
    </lineage>
</organism>
<name>A0A1J7IDR8_9PEZI</name>
<protein>
    <submittedName>
        <fullName evidence="1">Uncharacterized protein</fullName>
    </submittedName>
</protein>
<evidence type="ECO:0000313" key="1">
    <source>
        <dbReference type="EMBL" id="OIW25557.1"/>
    </source>
</evidence>
<gene>
    <name evidence="1" type="ORF">CONLIGDRAFT_498194</name>
</gene>
<dbReference type="EMBL" id="KV875101">
    <property type="protein sequence ID" value="OIW25557.1"/>
    <property type="molecule type" value="Genomic_DNA"/>
</dbReference>
<proteinExistence type="predicted"/>
<keyword evidence="2" id="KW-1185">Reference proteome</keyword>